<protein>
    <submittedName>
        <fullName evidence="2">Uncharacterized protein</fullName>
    </submittedName>
</protein>
<proteinExistence type="predicted"/>
<dbReference type="EMBL" id="MU001505">
    <property type="protein sequence ID" value="KAF2441801.1"/>
    <property type="molecule type" value="Genomic_DNA"/>
</dbReference>
<feature type="region of interest" description="Disordered" evidence="1">
    <location>
        <begin position="1"/>
        <end position="401"/>
    </location>
</feature>
<feature type="compositionally biased region" description="Polar residues" evidence="1">
    <location>
        <begin position="54"/>
        <end position="82"/>
    </location>
</feature>
<gene>
    <name evidence="2" type="ORF">P171DRAFT_446626</name>
</gene>
<feature type="compositionally biased region" description="Acidic residues" evidence="1">
    <location>
        <begin position="32"/>
        <end position="44"/>
    </location>
</feature>
<accession>A0A9P4U9A8</accession>
<feature type="compositionally biased region" description="Low complexity" evidence="1">
    <location>
        <begin position="359"/>
        <end position="373"/>
    </location>
</feature>
<organism evidence="2 3">
    <name type="scientific">Karstenula rhodostoma CBS 690.94</name>
    <dbReference type="NCBI Taxonomy" id="1392251"/>
    <lineage>
        <taxon>Eukaryota</taxon>
        <taxon>Fungi</taxon>
        <taxon>Dikarya</taxon>
        <taxon>Ascomycota</taxon>
        <taxon>Pezizomycotina</taxon>
        <taxon>Dothideomycetes</taxon>
        <taxon>Pleosporomycetidae</taxon>
        <taxon>Pleosporales</taxon>
        <taxon>Massarineae</taxon>
        <taxon>Didymosphaeriaceae</taxon>
        <taxon>Karstenula</taxon>
    </lineage>
</organism>
<keyword evidence="3" id="KW-1185">Reference proteome</keyword>
<reference evidence="2" key="1">
    <citation type="journal article" date="2020" name="Stud. Mycol.">
        <title>101 Dothideomycetes genomes: a test case for predicting lifestyles and emergence of pathogens.</title>
        <authorList>
            <person name="Haridas S."/>
            <person name="Albert R."/>
            <person name="Binder M."/>
            <person name="Bloem J."/>
            <person name="Labutti K."/>
            <person name="Salamov A."/>
            <person name="Andreopoulos B."/>
            <person name="Baker S."/>
            <person name="Barry K."/>
            <person name="Bills G."/>
            <person name="Bluhm B."/>
            <person name="Cannon C."/>
            <person name="Castanera R."/>
            <person name="Culley D."/>
            <person name="Daum C."/>
            <person name="Ezra D."/>
            <person name="Gonzalez J."/>
            <person name="Henrissat B."/>
            <person name="Kuo A."/>
            <person name="Liang C."/>
            <person name="Lipzen A."/>
            <person name="Lutzoni F."/>
            <person name="Magnuson J."/>
            <person name="Mondo S."/>
            <person name="Nolan M."/>
            <person name="Ohm R."/>
            <person name="Pangilinan J."/>
            <person name="Park H.-J."/>
            <person name="Ramirez L."/>
            <person name="Alfaro M."/>
            <person name="Sun H."/>
            <person name="Tritt A."/>
            <person name="Yoshinaga Y."/>
            <person name="Zwiers L.-H."/>
            <person name="Turgeon B."/>
            <person name="Goodwin S."/>
            <person name="Spatafora J."/>
            <person name="Crous P."/>
            <person name="Grigoriev I."/>
        </authorList>
    </citation>
    <scope>NUCLEOTIDE SEQUENCE</scope>
    <source>
        <strain evidence="2">CBS 690.94</strain>
    </source>
</reference>
<sequence>MIFATQQRGMDVDDDVPPPREIVDLQNAIDDFNLEDGDSSDDEAAPPPIRRPRTTLSGASPPTNVSKSPVASPKRTGSTPRQSAAAPRFATPPTWMVASPYPQYNDLISVPTRTPAPEPDRIPPLRVNTTSSPLPSRCAPPLPSKSSRRSQLEPESLKPNRSNHARNFSHPFKKQLQLQPQPQPQSQSQSQSQPKYAKTASFRNPPRPLSYRNSSRAPYSLRRWSSLETIDSVQTTQELSRENSIDGSESTRTETSSSSKRQYLSFDDDGEDGDSIIGDIPRTPPASSVPIPRTPSDHSRPESSASSPVRSTSTTTQGSGSKRSATASIMKRLKGDRTPEPLLTPESLAIEKRISLDQSSRTNSSNSTMTISSGRPSEFTFPGSSHGSTSQLSVSSKDWKSSNFDISGLSEAELKKCKKKGINPALYAEMKAARKGRFVSPIGGNTFI</sequence>
<evidence type="ECO:0000313" key="2">
    <source>
        <dbReference type="EMBL" id="KAF2441801.1"/>
    </source>
</evidence>
<feature type="compositionally biased region" description="Polar residues" evidence="1">
    <location>
        <begin position="382"/>
        <end position="401"/>
    </location>
</feature>
<evidence type="ECO:0000313" key="3">
    <source>
        <dbReference type="Proteomes" id="UP000799764"/>
    </source>
</evidence>
<comment type="caution">
    <text evidence="2">The sequence shown here is derived from an EMBL/GenBank/DDBJ whole genome shotgun (WGS) entry which is preliminary data.</text>
</comment>
<name>A0A9P4U9A8_9PLEO</name>
<feature type="compositionally biased region" description="Basic and acidic residues" evidence="1">
    <location>
        <begin position="239"/>
        <end position="252"/>
    </location>
</feature>
<feature type="compositionally biased region" description="Low complexity" evidence="1">
    <location>
        <begin position="175"/>
        <end position="194"/>
    </location>
</feature>
<dbReference type="Proteomes" id="UP000799764">
    <property type="component" value="Unassembled WGS sequence"/>
</dbReference>
<dbReference type="OrthoDB" id="5431248at2759"/>
<dbReference type="AlphaFoldDB" id="A0A9P4U9A8"/>
<feature type="compositionally biased region" description="Polar residues" evidence="1">
    <location>
        <begin position="226"/>
        <end position="238"/>
    </location>
</feature>
<evidence type="ECO:0000256" key="1">
    <source>
        <dbReference type="SAM" id="MobiDB-lite"/>
    </source>
</evidence>
<feature type="compositionally biased region" description="Low complexity" evidence="1">
    <location>
        <begin position="302"/>
        <end position="321"/>
    </location>
</feature>